<proteinExistence type="predicted"/>
<dbReference type="EMBL" id="VSWC01000167">
    <property type="protein sequence ID" value="KAA1072607.1"/>
    <property type="molecule type" value="Genomic_DNA"/>
</dbReference>
<evidence type="ECO:0000313" key="2">
    <source>
        <dbReference type="EMBL" id="KAA1103664.1"/>
    </source>
</evidence>
<dbReference type="EMBL" id="VDEP01000226">
    <property type="protein sequence ID" value="KAA1122618.1"/>
    <property type="molecule type" value="Genomic_DNA"/>
</dbReference>
<dbReference type="Proteomes" id="UP000324748">
    <property type="component" value="Unassembled WGS sequence"/>
</dbReference>
<dbReference type="EMBL" id="VDEP01000320">
    <property type="protein sequence ID" value="KAA1103664.1"/>
    <property type="molecule type" value="Genomic_DNA"/>
</dbReference>
<protein>
    <submittedName>
        <fullName evidence="3">Uncharacterized protein</fullName>
    </submittedName>
</protein>
<name>A0A5B0QA85_PUCGR</name>
<evidence type="ECO:0000313" key="6">
    <source>
        <dbReference type="Proteomes" id="UP000324748"/>
    </source>
</evidence>
<dbReference type="Proteomes" id="UP000325313">
    <property type="component" value="Unassembled WGS sequence"/>
</dbReference>
<reference evidence="6 7" key="1">
    <citation type="submission" date="2019-05" db="EMBL/GenBank/DDBJ databases">
        <title>Emergence of the Ug99 lineage of the wheat stem rust pathogen through somatic hybridization.</title>
        <authorList>
            <person name="Li F."/>
            <person name="Upadhyaya N.M."/>
            <person name="Sperschneider J."/>
            <person name="Matny O."/>
            <person name="Nguyen-Phuc H."/>
            <person name="Mago R."/>
            <person name="Raley C."/>
            <person name="Miller M.E."/>
            <person name="Silverstein K.A.T."/>
            <person name="Henningsen E."/>
            <person name="Hirsch C.D."/>
            <person name="Visser B."/>
            <person name="Pretorius Z.A."/>
            <person name="Steffenson B.J."/>
            <person name="Schwessinger B."/>
            <person name="Dodds P.N."/>
            <person name="Figueroa M."/>
        </authorList>
    </citation>
    <scope>NUCLEOTIDE SEQUENCE [LARGE SCALE GENOMIC DNA]</scope>
    <source>
        <strain evidence="3">21-0</strain>
        <strain evidence="2 7">Ug99</strain>
    </source>
</reference>
<gene>
    <name evidence="1" type="ORF">PGT21_000253</name>
    <name evidence="3" type="ORF">PGT21_001330</name>
    <name evidence="2" type="ORF">PGTUg99_001193</name>
    <name evidence="4" type="ORF">PGTUg99_003616</name>
    <name evidence="5" type="ORF">PGTUg99_021894</name>
</gene>
<dbReference type="EMBL" id="VSWC01000027">
    <property type="protein sequence ID" value="KAA1109873.1"/>
    <property type="molecule type" value="Genomic_DNA"/>
</dbReference>
<evidence type="ECO:0000313" key="1">
    <source>
        <dbReference type="EMBL" id="KAA1072607.1"/>
    </source>
</evidence>
<dbReference type="AlphaFoldDB" id="A0A5B0QA85"/>
<evidence type="ECO:0000313" key="3">
    <source>
        <dbReference type="EMBL" id="KAA1109873.1"/>
    </source>
</evidence>
<dbReference type="EMBL" id="VDEP01000009">
    <property type="protein sequence ID" value="KAA1137376.1"/>
    <property type="molecule type" value="Genomic_DNA"/>
</dbReference>
<evidence type="ECO:0000313" key="4">
    <source>
        <dbReference type="EMBL" id="KAA1122618.1"/>
    </source>
</evidence>
<organism evidence="3 6">
    <name type="scientific">Puccinia graminis f. sp. tritici</name>
    <dbReference type="NCBI Taxonomy" id="56615"/>
    <lineage>
        <taxon>Eukaryota</taxon>
        <taxon>Fungi</taxon>
        <taxon>Dikarya</taxon>
        <taxon>Basidiomycota</taxon>
        <taxon>Pucciniomycotina</taxon>
        <taxon>Pucciniomycetes</taxon>
        <taxon>Pucciniales</taxon>
        <taxon>Pucciniaceae</taxon>
        <taxon>Puccinia</taxon>
    </lineage>
</organism>
<evidence type="ECO:0000313" key="7">
    <source>
        <dbReference type="Proteomes" id="UP000325313"/>
    </source>
</evidence>
<keyword evidence="6" id="KW-1185">Reference proteome</keyword>
<sequence length="88" mass="9367">MAVFDRAALFGLGSPLAQFLPPSSFSSSLIHSIHPTHSHSAHISEIDYFATIGSRASAHISFNYYSHLPLLSPTTLTSSSVPLNNNGA</sequence>
<comment type="caution">
    <text evidence="3">The sequence shown here is derived from an EMBL/GenBank/DDBJ whole genome shotgun (WGS) entry which is preliminary data.</text>
</comment>
<evidence type="ECO:0000313" key="5">
    <source>
        <dbReference type="EMBL" id="KAA1137376.1"/>
    </source>
</evidence>
<accession>A0A5B0QA85</accession>